<name>A0ABY8JPC2_9BRAD</name>
<dbReference type="EMBL" id="CP121646">
    <property type="protein sequence ID" value="WFU66679.1"/>
    <property type="molecule type" value="Genomic_DNA"/>
</dbReference>
<dbReference type="PANTHER" id="PTHR32305:SF15">
    <property type="entry name" value="PROTEIN RHSA-RELATED"/>
    <property type="match status" value="1"/>
</dbReference>
<protein>
    <submittedName>
        <fullName evidence="2">RHS repeat-associated core domain-containing protein</fullName>
    </submittedName>
</protein>
<keyword evidence="3" id="KW-1185">Reference proteome</keyword>
<dbReference type="Gene3D" id="2.180.10.10">
    <property type="entry name" value="RHS repeat-associated core"/>
    <property type="match status" value="1"/>
</dbReference>
<evidence type="ECO:0000313" key="3">
    <source>
        <dbReference type="Proteomes" id="UP001221546"/>
    </source>
</evidence>
<dbReference type="PRINTS" id="PR00394">
    <property type="entry name" value="RHSPROTEIN"/>
</dbReference>
<dbReference type="NCBIfam" id="TIGR03696">
    <property type="entry name" value="Rhs_assc_core"/>
    <property type="match status" value="1"/>
</dbReference>
<dbReference type="InterPro" id="IPR022385">
    <property type="entry name" value="Rhs_assc_core"/>
</dbReference>
<dbReference type="RefSeq" id="WP_310885699.1">
    <property type="nucleotide sequence ID" value="NZ_CP121646.1"/>
</dbReference>
<sequence length="325" mass="34317">MATMRWRRQTKTVNGTTVAWASYGDQELAEYVGSGTVTFSRMFVYGAGLDEPVLSIVAGGTAAYHFQDALGSVIALANASGQLTEKYAYTAYGLNTITGPGTAAYRYAGRRYDAETRLYFNRARAYSATLGRFLQTDPIGTKGGINLYAYVKNDPLNLVDPNGLDALVIVGGQRSDSSNIFGHVAIAVTGGGVFSFGTGTSLGSSVSGYVNSQSQFRSQTLYTIQTSQQQDAAMLSYLQAQSDNIGLVDNCAARTCGALNAGSVLDSLVTARTPSAVEAQIIMSGASTSVVKIPQKTSVSNSTSQFELPQYNFTSPANPPRGPGK</sequence>
<reference evidence="2 3" key="1">
    <citation type="submission" date="2023-04" db="EMBL/GenBank/DDBJ databases">
        <title>Australian commercial rhizobial inoculants.</title>
        <authorList>
            <person name="Kohlmeier M.G."/>
            <person name="O'Hara G.W."/>
            <person name="Colombi E."/>
            <person name="Ramsay J.P."/>
            <person name="Terpolilli J."/>
        </authorList>
    </citation>
    <scope>NUCLEOTIDE SEQUENCE [LARGE SCALE GENOMIC DNA]</scope>
    <source>
        <strain evidence="2 3">CB627</strain>
    </source>
</reference>
<evidence type="ECO:0000256" key="1">
    <source>
        <dbReference type="SAM" id="MobiDB-lite"/>
    </source>
</evidence>
<proteinExistence type="predicted"/>
<gene>
    <name evidence="2" type="ORF">QA636_14700</name>
</gene>
<organism evidence="2 3">
    <name type="scientific">Bradyrhizobium brasilense</name>
    <dbReference type="NCBI Taxonomy" id="1419277"/>
    <lineage>
        <taxon>Bacteria</taxon>
        <taxon>Pseudomonadati</taxon>
        <taxon>Pseudomonadota</taxon>
        <taxon>Alphaproteobacteria</taxon>
        <taxon>Hyphomicrobiales</taxon>
        <taxon>Nitrobacteraceae</taxon>
        <taxon>Bradyrhizobium</taxon>
    </lineage>
</organism>
<dbReference type="Proteomes" id="UP001221546">
    <property type="component" value="Chromosome"/>
</dbReference>
<evidence type="ECO:0000313" key="2">
    <source>
        <dbReference type="EMBL" id="WFU66679.1"/>
    </source>
</evidence>
<feature type="compositionally biased region" description="Polar residues" evidence="1">
    <location>
        <begin position="301"/>
        <end position="316"/>
    </location>
</feature>
<dbReference type="InterPro" id="IPR050708">
    <property type="entry name" value="T6SS_VgrG/RHS"/>
</dbReference>
<accession>A0ABY8JPC2</accession>
<dbReference type="PANTHER" id="PTHR32305">
    <property type="match status" value="1"/>
</dbReference>
<feature type="region of interest" description="Disordered" evidence="1">
    <location>
        <begin position="301"/>
        <end position="325"/>
    </location>
</feature>